<dbReference type="AlphaFoldDB" id="A0A2K3DLT0"/>
<dbReference type="Gramene" id="PNW81496">
    <property type="protein sequence ID" value="PNW81496"/>
    <property type="gene ID" value="CHLRE_06g249050v5"/>
</dbReference>
<feature type="domain" description="HTH myb-type" evidence="3">
    <location>
        <begin position="242"/>
        <end position="292"/>
    </location>
</feature>
<feature type="region of interest" description="Disordered" evidence="1">
    <location>
        <begin position="70"/>
        <end position="102"/>
    </location>
</feature>
<feature type="domain" description="Myb-like" evidence="2">
    <location>
        <begin position="236"/>
        <end position="288"/>
    </location>
</feature>
<dbReference type="PaxDb" id="3055-EDP08647"/>
<sequence>MGQEGKEPGPAKRTARRLVRTHQEALPAGENVSELDRERAERMAKNAAALAEIGIAGAMGDLRRALAPKLESLPNANESQPERRIARPKRERGEVAPQRRSTRVAGAVAAQLLVDGGDSADALEDGSGAKPGRGVGIMSQEEYLASKGQSLPEGWFKSDGRFKGWVAPDVCQKLGLATSAAEAWEQGGGGKFQRKISKSDVPSNLKAKGWSDARAFAASQLRKNPNAYFYRHTAPGQPQAQGEWTEEEHEIFIATARKHGVGDKWGLFASYIPNRVGYQCSAYYTQVIIPSGRILDSRFRMDAWGDAVFMGNRGKED</sequence>
<keyword evidence="5" id="KW-1185">Reference proteome</keyword>
<dbReference type="OMA" id="RFRMDAW"/>
<dbReference type="Pfam" id="PF00249">
    <property type="entry name" value="Myb_DNA-binding"/>
    <property type="match status" value="1"/>
</dbReference>
<feature type="region of interest" description="Disordered" evidence="1">
    <location>
        <begin position="1"/>
        <end position="35"/>
    </location>
</feature>
<dbReference type="InterPro" id="IPR017930">
    <property type="entry name" value="Myb_dom"/>
</dbReference>
<dbReference type="InParanoid" id="A0A2K3DLT0"/>
<dbReference type="InterPro" id="IPR001005">
    <property type="entry name" value="SANT/Myb"/>
</dbReference>
<dbReference type="Proteomes" id="UP000006906">
    <property type="component" value="Chromosome 6"/>
</dbReference>
<evidence type="ECO:0000313" key="4">
    <source>
        <dbReference type="EMBL" id="PNW81496.1"/>
    </source>
</evidence>
<dbReference type="Gene3D" id="1.10.10.60">
    <property type="entry name" value="Homeodomain-like"/>
    <property type="match status" value="1"/>
</dbReference>
<feature type="compositionally biased region" description="Basic and acidic residues" evidence="1">
    <location>
        <begin position="1"/>
        <end position="10"/>
    </location>
</feature>
<evidence type="ECO:0000256" key="1">
    <source>
        <dbReference type="SAM" id="MobiDB-lite"/>
    </source>
</evidence>
<dbReference type="InterPro" id="IPR009057">
    <property type="entry name" value="Homeodomain-like_sf"/>
</dbReference>
<dbReference type="GeneID" id="5722234"/>
<proteinExistence type="predicted"/>
<dbReference type="KEGG" id="cre:CHLRE_06g249050v5"/>
<dbReference type="OrthoDB" id="10258692at2759"/>
<dbReference type="PROSITE" id="PS51294">
    <property type="entry name" value="HTH_MYB"/>
    <property type="match status" value="1"/>
</dbReference>
<evidence type="ECO:0000313" key="5">
    <source>
        <dbReference type="Proteomes" id="UP000006906"/>
    </source>
</evidence>
<dbReference type="RefSeq" id="XP_042923269.1">
    <property type="nucleotide sequence ID" value="XM_043062563.1"/>
</dbReference>
<accession>A0A2K3DLT0</accession>
<evidence type="ECO:0000259" key="3">
    <source>
        <dbReference type="PROSITE" id="PS51294"/>
    </source>
</evidence>
<dbReference type="SMART" id="SM00717">
    <property type="entry name" value="SANT"/>
    <property type="match status" value="1"/>
</dbReference>
<dbReference type="SUPFAM" id="SSF46689">
    <property type="entry name" value="Homeodomain-like"/>
    <property type="match status" value="1"/>
</dbReference>
<name>A0A2K3DLT0_CHLRE</name>
<dbReference type="STRING" id="3055.A0A2K3DLT0"/>
<organism evidence="4 5">
    <name type="scientific">Chlamydomonas reinhardtii</name>
    <name type="common">Chlamydomonas smithii</name>
    <dbReference type="NCBI Taxonomy" id="3055"/>
    <lineage>
        <taxon>Eukaryota</taxon>
        <taxon>Viridiplantae</taxon>
        <taxon>Chlorophyta</taxon>
        <taxon>core chlorophytes</taxon>
        <taxon>Chlorophyceae</taxon>
        <taxon>CS clade</taxon>
        <taxon>Chlamydomonadales</taxon>
        <taxon>Chlamydomonadaceae</taxon>
        <taxon>Chlamydomonas</taxon>
    </lineage>
</organism>
<dbReference type="CDD" id="cd00167">
    <property type="entry name" value="SANT"/>
    <property type="match status" value="1"/>
</dbReference>
<dbReference type="ExpressionAtlas" id="A0A2K3DLT0">
    <property type="expression patterns" value="baseline and differential"/>
</dbReference>
<protein>
    <submittedName>
        <fullName evidence="4">Uncharacterized protein</fullName>
    </submittedName>
</protein>
<gene>
    <name evidence="4" type="ORF">CHLRE_06g249050v5</name>
</gene>
<reference evidence="4 5" key="1">
    <citation type="journal article" date="2007" name="Science">
        <title>The Chlamydomonas genome reveals the evolution of key animal and plant functions.</title>
        <authorList>
            <person name="Merchant S.S."/>
            <person name="Prochnik S.E."/>
            <person name="Vallon O."/>
            <person name="Harris E.H."/>
            <person name="Karpowicz S.J."/>
            <person name="Witman G.B."/>
            <person name="Terry A."/>
            <person name="Salamov A."/>
            <person name="Fritz-Laylin L.K."/>
            <person name="Marechal-Drouard L."/>
            <person name="Marshall W.F."/>
            <person name="Qu L.H."/>
            <person name="Nelson D.R."/>
            <person name="Sanderfoot A.A."/>
            <person name="Spalding M.H."/>
            <person name="Kapitonov V.V."/>
            <person name="Ren Q."/>
            <person name="Ferris P."/>
            <person name="Lindquist E."/>
            <person name="Shapiro H."/>
            <person name="Lucas S.M."/>
            <person name="Grimwood J."/>
            <person name="Schmutz J."/>
            <person name="Cardol P."/>
            <person name="Cerutti H."/>
            <person name="Chanfreau G."/>
            <person name="Chen C.L."/>
            <person name="Cognat V."/>
            <person name="Croft M.T."/>
            <person name="Dent R."/>
            <person name="Dutcher S."/>
            <person name="Fernandez E."/>
            <person name="Fukuzawa H."/>
            <person name="Gonzalez-Ballester D."/>
            <person name="Gonzalez-Halphen D."/>
            <person name="Hallmann A."/>
            <person name="Hanikenne M."/>
            <person name="Hippler M."/>
            <person name="Inwood W."/>
            <person name="Jabbari K."/>
            <person name="Kalanon M."/>
            <person name="Kuras R."/>
            <person name="Lefebvre P.A."/>
            <person name="Lemaire S.D."/>
            <person name="Lobanov A.V."/>
            <person name="Lohr M."/>
            <person name="Manuell A."/>
            <person name="Meier I."/>
            <person name="Mets L."/>
            <person name="Mittag M."/>
            <person name="Mittelmeier T."/>
            <person name="Moroney J.V."/>
            <person name="Moseley J."/>
            <person name="Napoli C."/>
            <person name="Nedelcu A.M."/>
            <person name="Niyogi K."/>
            <person name="Novoselov S.V."/>
            <person name="Paulsen I.T."/>
            <person name="Pazour G."/>
            <person name="Purton S."/>
            <person name="Ral J.P."/>
            <person name="Riano-Pachon D.M."/>
            <person name="Riekhof W."/>
            <person name="Rymarquis L."/>
            <person name="Schroda M."/>
            <person name="Stern D."/>
            <person name="Umen J."/>
            <person name="Willows R."/>
            <person name="Wilson N."/>
            <person name="Zimmer S.L."/>
            <person name="Allmer J."/>
            <person name="Balk J."/>
            <person name="Bisova K."/>
            <person name="Chen C.J."/>
            <person name="Elias M."/>
            <person name="Gendler K."/>
            <person name="Hauser C."/>
            <person name="Lamb M.R."/>
            <person name="Ledford H."/>
            <person name="Long J.C."/>
            <person name="Minagawa J."/>
            <person name="Page M.D."/>
            <person name="Pan J."/>
            <person name="Pootakham W."/>
            <person name="Roje S."/>
            <person name="Rose A."/>
            <person name="Stahlberg E."/>
            <person name="Terauchi A.M."/>
            <person name="Yang P."/>
            <person name="Ball S."/>
            <person name="Bowler C."/>
            <person name="Dieckmann C.L."/>
            <person name="Gladyshev V.N."/>
            <person name="Green P."/>
            <person name="Jorgensen R."/>
            <person name="Mayfield S."/>
            <person name="Mueller-Roeber B."/>
            <person name="Rajamani S."/>
            <person name="Sayre R.T."/>
            <person name="Brokstein P."/>
            <person name="Dubchak I."/>
            <person name="Goodstein D."/>
            <person name="Hornick L."/>
            <person name="Huang Y.W."/>
            <person name="Jhaveri J."/>
            <person name="Luo Y."/>
            <person name="Martinez D."/>
            <person name="Ngau W.C."/>
            <person name="Otillar B."/>
            <person name="Poliakov A."/>
            <person name="Porter A."/>
            <person name="Szajkowski L."/>
            <person name="Werner G."/>
            <person name="Zhou K."/>
            <person name="Grigoriev I.V."/>
            <person name="Rokhsar D.S."/>
            <person name="Grossman A.R."/>
        </authorList>
    </citation>
    <scope>NUCLEOTIDE SEQUENCE [LARGE SCALE GENOMIC DNA]</scope>
    <source>
        <strain evidence="5">CC-503</strain>
    </source>
</reference>
<evidence type="ECO:0000259" key="2">
    <source>
        <dbReference type="PROSITE" id="PS50090"/>
    </source>
</evidence>
<dbReference type="EMBL" id="CM008967">
    <property type="protein sequence ID" value="PNW81496.1"/>
    <property type="molecule type" value="Genomic_DNA"/>
</dbReference>
<dbReference type="PROSITE" id="PS50090">
    <property type="entry name" value="MYB_LIKE"/>
    <property type="match status" value="1"/>
</dbReference>